<dbReference type="GO" id="GO:0005634">
    <property type="term" value="C:nucleus"/>
    <property type="evidence" value="ECO:0007669"/>
    <property type="project" value="InterPro"/>
</dbReference>
<feature type="compositionally biased region" description="Basic and acidic residues" evidence="14">
    <location>
        <begin position="95"/>
        <end position="112"/>
    </location>
</feature>
<comment type="caution">
    <text evidence="19">The sequence shown here is derived from an EMBL/GenBank/DDBJ whole genome shotgun (WGS) entry which is preliminary data.</text>
</comment>
<feature type="domain" description="C2H2-type" evidence="16">
    <location>
        <begin position="1218"/>
        <end position="1245"/>
    </location>
</feature>
<dbReference type="InterPro" id="IPR013087">
    <property type="entry name" value="Znf_C2H2_type"/>
</dbReference>
<feature type="chain" id="PRO_5039947592" description="Zinc finger protein" evidence="15">
    <location>
        <begin position="20"/>
        <end position="1588"/>
    </location>
</feature>
<comment type="subunit">
    <text evidence="10">Interacts with EMP65.</text>
</comment>
<feature type="region of interest" description="Disordered" evidence="14">
    <location>
        <begin position="95"/>
        <end position="153"/>
    </location>
</feature>
<gene>
    <name evidence="19" type="ORF">PVAND_012273</name>
</gene>
<keyword evidence="6" id="KW-0472">Membrane</keyword>
<dbReference type="SUPFAM" id="SSF57667">
    <property type="entry name" value="beta-beta-alpha zinc fingers"/>
    <property type="match status" value="2"/>
</dbReference>
<keyword evidence="3 15" id="KW-0732">Signal</keyword>
<keyword evidence="12" id="KW-0479">Metal-binding</keyword>
<protein>
    <recommendedName>
        <fullName evidence="21">Zinc finger protein</fullName>
    </recommendedName>
</protein>
<feature type="domain" description="C2H2-type" evidence="16">
    <location>
        <begin position="1414"/>
        <end position="1442"/>
    </location>
</feature>
<feature type="domain" description="C2H2-type" evidence="16">
    <location>
        <begin position="1384"/>
        <end position="1407"/>
    </location>
</feature>
<dbReference type="PROSITE" id="PS51915">
    <property type="entry name" value="ZAD"/>
    <property type="match status" value="1"/>
</dbReference>
<dbReference type="FunFam" id="2.60.120.260:FF:000099">
    <property type="entry name" value="Uncharacterized protein, isoform C"/>
    <property type="match status" value="1"/>
</dbReference>
<feature type="compositionally biased region" description="Polar residues" evidence="14">
    <location>
        <begin position="876"/>
        <end position="888"/>
    </location>
</feature>
<proteinExistence type="inferred from homology"/>
<feature type="region of interest" description="Disordered" evidence="14">
    <location>
        <begin position="852"/>
        <end position="898"/>
    </location>
</feature>
<dbReference type="OrthoDB" id="266334at2759"/>
<feature type="compositionally biased region" description="Acidic residues" evidence="14">
    <location>
        <begin position="1144"/>
        <end position="1157"/>
    </location>
</feature>
<feature type="binding site" evidence="12">
    <location>
        <position position="1058"/>
    </location>
    <ligand>
        <name>Zn(2+)</name>
        <dbReference type="ChEBI" id="CHEBI:29105"/>
    </ligand>
</feature>
<evidence type="ECO:0000256" key="8">
    <source>
        <dbReference type="ARBA" id="ARBA00046288"/>
    </source>
</evidence>
<evidence type="ECO:0000259" key="18">
    <source>
        <dbReference type="PROSITE" id="PS51915"/>
    </source>
</evidence>
<feature type="region of interest" description="Disordered" evidence="14">
    <location>
        <begin position="1144"/>
        <end position="1167"/>
    </location>
</feature>
<evidence type="ECO:0000259" key="17">
    <source>
        <dbReference type="PROSITE" id="PS51469"/>
    </source>
</evidence>
<dbReference type="PANTHER" id="PTHR12953">
    <property type="entry name" value="MEMBRANE PROTEIN CH1 RELATED"/>
    <property type="match status" value="1"/>
</dbReference>
<dbReference type="InterPro" id="IPR012934">
    <property type="entry name" value="Znf_AD"/>
</dbReference>
<evidence type="ECO:0000256" key="6">
    <source>
        <dbReference type="ARBA" id="ARBA00023136"/>
    </source>
</evidence>
<evidence type="ECO:0000256" key="15">
    <source>
        <dbReference type="SAM" id="SignalP"/>
    </source>
</evidence>
<dbReference type="PANTHER" id="PTHR12953:SF0">
    <property type="entry name" value="SUN DOMAIN-CONTAINING OSSIFICATION FACTOR"/>
    <property type="match status" value="1"/>
</dbReference>
<evidence type="ECO:0008006" key="21">
    <source>
        <dbReference type="Google" id="ProtNLM"/>
    </source>
</evidence>
<feature type="compositionally biased region" description="Basic and acidic residues" evidence="14">
    <location>
        <begin position="645"/>
        <end position="655"/>
    </location>
</feature>
<dbReference type="GO" id="GO:0005789">
    <property type="term" value="C:endoplasmic reticulum membrane"/>
    <property type="evidence" value="ECO:0007669"/>
    <property type="project" value="UniProtKB-SubCell"/>
</dbReference>
<evidence type="ECO:0000256" key="10">
    <source>
        <dbReference type="ARBA" id="ARBA00064635"/>
    </source>
</evidence>
<dbReference type="GO" id="GO:0008270">
    <property type="term" value="F:zinc ion binding"/>
    <property type="evidence" value="ECO:0007669"/>
    <property type="project" value="UniProtKB-UniRule"/>
</dbReference>
<feature type="domain" description="C2H2-type" evidence="16">
    <location>
        <begin position="1523"/>
        <end position="1552"/>
    </location>
</feature>
<keyword evidence="20" id="KW-1185">Reference proteome</keyword>
<dbReference type="Gene3D" id="3.30.160.60">
    <property type="entry name" value="Classic Zinc Finger"/>
    <property type="match status" value="3"/>
</dbReference>
<dbReference type="SMART" id="SM00355">
    <property type="entry name" value="ZnF_C2H2"/>
    <property type="match status" value="9"/>
</dbReference>
<dbReference type="PROSITE" id="PS51469">
    <property type="entry name" value="SUN"/>
    <property type="match status" value="1"/>
</dbReference>
<evidence type="ECO:0000313" key="20">
    <source>
        <dbReference type="Proteomes" id="UP001107558"/>
    </source>
</evidence>
<feature type="compositionally biased region" description="Basic and acidic residues" evidence="14">
    <location>
        <begin position="1175"/>
        <end position="1185"/>
    </location>
</feature>
<feature type="compositionally biased region" description="Polar residues" evidence="14">
    <location>
        <begin position="965"/>
        <end position="984"/>
    </location>
</feature>
<keyword evidence="11" id="KW-0863">Zinc-finger</keyword>
<feature type="domain" description="C2H2-type" evidence="16">
    <location>
        <begin position="1557"/>
        <end position="1584"/>
    </location>
</feature>
<keyword evidence="2" id="KW-0812">Transmembrane</keyword>
<feature type="compositionally biased region" description="Low complexity" evidence="14">
    <location>
        <begin position="656"/>
        <end position="666"/>
    </location>
</feature>
<evidence type="ECO:0000256" key="3">
    <source>
        <dbReference type="ARBA" id="ARBA00022729"/>
    </source>
</evidence>
<keyword evidence="12" id="KW-0862">Zinc</keyword>
<dbReference type="Pfam" id="PF00096">
    <property type="entry name" value="zf-C2H2"/>
    <property type="match status" value="2"/>
</dbReference>
<feature type="compositionally biased region" description="Low complexity" evidence="14">
    <location>
        <begin position="133"/>
        <end position="153"/>
    </location>
</feature>
<evidence type="ECO:0000256" key="4">
    <source>
        <dbReference type="ARBA" id="ARBA00022824"/>
    </source>
</evidence>
<keyword evidence="13" id="KW-0175">Coiled coil</keyword>
<feature type="binding site" evidence="12">
    <location>
        <position position="1055"/>
    </location>
    <ligand>
        <name>Zn(2+)</name>
        <dbReference type="ChEBI" id="CHEBI:29105"/>
    </ligand>
</feature>
<feature type="binding site" evidence="12">
    <location>
        <position position="1098"/>
    </location>
    <ligand>
        <name>Zn(2+)</name>
        <dbReference type="ChEBI" id="CHEBI:29105"/>
    </ligand>
</feature>
<feature type="domain" description="ZAD" evidence="18">
    <location>
        <begin position="1053"/>
        <end position="1125"/>
    </location>
</feature>
<evidence type="ECO:0000259" key="16">
    <source>
        <dbReference type="PROSITE" id="PS50157"/>
    </source>
</evidence>
<dbReference type="InterPro" id="IPR012919">
    <property type="entry name" value="SUN_dom"/>
</dbReference>
<evidence type="ECO:0000256" key="12">
    <source>
        <dbReference type="PROSITE-ProRule" id="PRU01263"/>
    </source>
</evidence>
<feature type="signal peptide" evidence="15">
    <location>
        <begin position="1"/>
        <end position="19"/>
    </location>
</feature>
<feature type="domain" description="SUN" evidence="17">
    <location>
        <begin position="149"/>
        <end position="342"/>
    </location>
</feature>
<dbReference type="PROSITE" id="PS00028">
    <property type="entry name" value="ZINC_FINGER_C2H2_1"/>
    <property type="match status" value="5"/>
</dbReference>
<dbReference type="Proteomes" id="UP001107558">
    <property type="component" value="Chromosome 1"/>
</dbReference>
<feature type="compositionally biased region" description="Polar residues" evidence="14">
    <location>
        <begin position="567"/>
        <end position="581"/>
    </location>
</feature>
<keyword evidence="5" id="KW-1133">Transmembrane helix</keyword>
<evidence type="ECO:0000256" key="2">
    <source>
        <dbReference type="ARBA" id="ARBA00022692"/>
    </source>
</evidence>
<evidence type="ECO:0000313" key="19">
    <source>
        <dbReference type="EMBL" id="KAG5682956.1"/>
    </source>
</evidence>
<evidence type="ECO:0000256" key="14">
    <source>
        <dbReference type="SAM" id="MobiDB-lite"/>
    </source>
</evidence>
<comment type="similarity">
    <text evidence="9">Belongs to the SLP1 family.</text>
</comment>
<evidence type="ECO:0000256" key="7">
    <source>
        <dbReference type="ARBA" id="ARBA00023180"/>
    </source>
</evidence>
<dbReference type="GO" id="GO:0034975">
    <property type="term" value="P:protein folding in endoplasmic reticulum"/>
    <property type="evidence" value="ECO:0007669"/>
    <property type="project" value="TreeGrafter"/>
</dbReference>
<evidence type="ECO:0000256" key="13">
    <source>
        <dbReference type="SAM" id="Coils"/>
    </source>
</evidence>
<feature type="compositionally biased region" description="Acidic residues" evidence="14">
    <location>
        <begin position="114"/>
        <end position="127"/>
    </location>
</feature>
<feature type="coiled-coil region" evidence="13">
    <location>
        <begin position="737"/>
        <end position="782"/>
    </location>
</feature>
<dbReference type="PROSITE" id="PS50157">
    <property type="entry name" value="ZINC_FINGER_C2H2_2"/>
    <property type="match status" value="5"/>
</dbReference>
<evidence type="ECO:0000256" key="5">
    <source>
        <dbReference type="ARBA" id="ARBA00022989"/>
    </source>
</evidence>
<feature type="compositionally biased region" description="Basic and acidic residues" evidence="14">
    <location>
        <begin position="582"/>
        <end position="594"/>
    </location>
</feature>
<dbReference type="InterPro" id="IPR045120">
    <property type="entry name" value="Suco/Slp1-like"/>
</dbReference>
<dbReference type="Pfam" id="PF07738">
    <property type="entry name" value="Sad1_UNC"/>
    <property type="match status" value="1"/>
</dbReference>
<feature type="coiled-coil region" evidence="13">
    <location>
        <begin position="161"/>
        <end position="188"/>
    </location>
</feature>
<sequence>MNFRHIIFLLVYFLATIISISISSSIASEELLSSSSIDTESNKELQIELPPLSTIKNGNNDDSTPVTVTDEIQNENKNNDEASTINSATEQAEILDAKTEGDNKEIKQRQENENTSESDGVEEEVIENEIIKDSSSSSESETENNINSESSIQENLTIPVFSEWTQQQQEAEKKLVELSSNATDSNKEVKNETLAKHQIVKMRQKNYALPDCGAKILASNKEAQSTSSVLSDKDEYMLSPCTDRIWFVVELCDSIQAQRVELANFELFSSPLKSVSISLSNRFPTREWTIAGHFDAKSERDVQSFDLKDVTLFGKFVRVDLEYTNTEHYCPLSIFRIFGTSEIEAFEVENEPEILKNQIVDDEEFLNSHSQNKIENSKDNNILNRAGAAVLSIVQKAAEVLVKSNGSGNKQNALSSKTLIDSCMSLSHNIVCETCSNDERLSLQNLISCKKHALLNLLKSEIKSHLINSIACTSILGFNLQSDSIETNKNFIISILPQKYIAAMCNIVAGDQSKLSLHIEEISDISANLISKKDEVSLKNVSKKKDDDTECKQNNVETSVPVIVTTENGSKSSAETITEIKNTPDDSNKNKTLEEQNIFNRIERKPFLENESEESPSSESNQIKHVEIEPSVVTKPFEEPPLTIKNEENKQEISKIDSQSSKSSSETRQPSNKVTEQDIRVGTSSSEIKNNQSNGDYKVTSTVPSPSSQNAPESVFLRLSNRIKTLEKNMTLSTQYLEELSRRYKKQIEDLQQSYTKLQLQYDNLNQSRRESEKRELEVQKQIQEDIRELDTKSQYMEIIIFVLFACIILQSIFIIVLFKRITILRDFFVSNEETSLVEKTIITEECKNNDGQQITNRTTSRKRSKQRVRKISAPNILSRQNGHNNHAGSRGISPILSRTSSAPHKVNEFIEIKPKIETSSTMLEENDEVLIPNFECLNINDDVHDAEENSPSFKARSKSDEDTASTVSVRTTEDQNSNSSSFNLARRLSSPTQFLKLKKTTSMKVKNGRVNHHHKKAKSESPPKINSNTSCSNFIQKSNSFQADRTLKSFLNRCRCCLNQFAIDEQTTPITDFFEIQFYAFTHVQLKQHERLSSHVCEYCNSELLRFSVFKKELIEKQQHLYSLLSQFERKKPNLHILEMEIEQETEDQEDSDEEFNSSNERKIMEEDEYELMESDREIDKESISDEMSTKLSSIKDENITESTAMSKIEKPFKKTYTCDYCSLIFHGKQGLTMHMTVHKKKEKDAILKCEEHNCDFTTNTNNKLRIHKTRYHNQDRTKPLKKPERLKLSNANTRITCHCGVKCYNPNSLYNHINRLHGINKCNLCEIQYENADNWIQHMKSMHPEYEQICIDIANALKNVVIEEKPKKNDENEHVNVRQSNYECPKCFKKFYHLTSMRVHLSTIHGTAINKYSCSVCGKNMKQLSNLREHLRSIHKMNNNPYICWCNLSFSTKSEIRQHKLDAHDESMGTTEPFKKPLLPTGKFVCFCKKTFFNNELLIEHQTKCEVFKNSKKEDIEDGEFKCPMCEQILTTKSNLIRHQKAKMHFSKKQMSKMKSCETCNTSFISEASLKKHHKVSPNCDPQYKP</sequence>
<feature type="region of interest" description="Disordered" evidence="14">
    <location>
        <begin position="1172"/>
        <end position="1191"/>
    </location>
</feature>
<dbReference type="EMBL" id="JADBJN010000001">
    <property type="protein sequence ID" value="KAG5682956.1"/>
    <property type="molecule type" value="Genomic_DNA"/>
</dbReference>
<feature type="binding site" evidence="12">
    <location>
        <position position="1101"/>
    </location>
    <ligand>
        <name>Zn(2+)</name>
        <dbReference type="ChEBI" id="CHEBI:29105"/>
    </ligand>
</feature>
<feature type="compositionally biased region" description="Basic residues" evidence="14">
    <location>
        <begin position="860"/>
        <end position="871"/>
    </location>
</feature>
<dbReference type="InterPro" id="IPR036236">
    <property type="entry name" value="Znf_C2H2_sf"/>
</dbReference>
<keyword evidence="4" id="KW-0256">Endoplasmic reticulum</keyword>
<evidence type="ECO:0000256" key="9">
    <source>
        <dbReference type="ARBA" id="ARBA00061226"/>
    </source>
</evidence>
<feature type="region of interest" description="Disordered" evidence="14">
    <location>
        <begin position="567"/>
        <end position="713"/>
    </location>
</feature>
<keyword evidence="7" id="KW-0325">Glycoprotein</keyword>
<accession>A0A9J6CLY2</accession>
<comment type="subcellular location">
    <subcellularLocation>
        <location evidence="8">Endomembrane system</location>
        <topology evidence="8">Single-pass type I membrane protein</topology>
    </subcellularLocation>
    <subcellularLocation>
        <location evidence="1">Endoplasmic reticulum membrane</location>
        <topology evidence="1">Single-pass membrane protein</topology>
    </subcellularLocation>
</comment>
<evidence type="ECO:0000256" key="11">
    <source>
        <dbReference type="PROSITE-ProRule" id="PRU00042"/>
    </source>
</evidence>
<evidence type="ECO:0000256" key="1">
    <source>
        <dbReference type="ARBA" id="ARBA00004389"/>
    </source>
</evidence>
<name>A0A9J6CLY2_POLVA</name>
<organism evidence="19 20">
    <name type="scientific">Polypedilum vanderplanki</name>
    <name type="common">Sleeping chironomid midge</name>
    <dbReference type="NCBI Taxonomy" id="319348"/>
    <lineage>
        <taxon>Eukaryota</taxon>
        <taxon>Metazoa</taxon>
        <taxon>Ecdysozoa</taxon>
        <taxon>Arthropoda</taxon>
        <taxon>Hexapoda</taxon>
        <taxon>Insecta</taxon>
        <taxon>Pterygota</taxon>
        <taxon>Neoptera</taxon>
        <taxon>Endopterygota</taxon>
        <taxon>Diptera</taxon>
        <taxon>Nematocera</taxon>
        <taxon>Chironomoidea</taxon>
        <taxon>Chironomidae</taxon>
        <taxon>Chironominae</taxon>
        <taxon>Polypedilum</taxon>
        <taxon>Polypedilum</taxon>
    </lineage>
</organism>
<feature type="region of interest" description="Disordered" evidence="14">
    <location>
        <begin position="946"/>
        <end position="984"/>
    </location>
</feature>
<feature type="compositionally biased region" description="Polar residues" evidence="14">
    <location>
        <begin position="682"/>
        <end position="712"/>
    </location>
</feature>
<reference evidence="19" key="1">
    <citation type="submission" date="2021-03" db="EMBL/GenBank/DDBJ databases">
        <title>Chromosome level genome of the anhydrobiotic midge Polypedilum vanderplanki.</title>
        <authorList>
            <person name="Yoshida Y."/>
            <person name="Kikawada T."/>
            <person name="Gusev O."/>
        </authorList>
    </citation>
    <scope>NUCLEOTIDE SEQUENCE</scope>
    <source>
        <strain evidence="19">NIAS01</strain>
        <tissue evidence="19">Whole body or cell culture</tissue>
    </source>
</reference>